<accession>A0A1G2A919</accession>
<feature type="transmembrane region" description="Helical" evidence="1">
    <location>
        <begin position="20"/>
        <end position="43"/>
    </location>
</feature>
<keyword evidence="1" id="KW-1133">Transmembrane helix</keyword>
<evidence type="ECO:0000313" key="2">
    <source>
        <dbReference type="EMBL" id="OGY72550.1"/>
    </source>
</evidence>
<sequence>MNKNLQTTHYKLQTSNGFSLVEVILASAIFVLLLTALVGAYLYGQESTALAGNRARAALLAEEGLEAVRNIRDADFSNLADGAYGLTTTSNQWNLSGSSDATDIFTRQLTISSVDAKRKSVTANVSWQQNPQRIGLVSFATRFTNWLASGIGNWSLPALETSYDLTTSNSGNGGANALSIAFANNYVYLGRAKSGGKEFYIFDVSNPAIPNMVGSRDLNGDPNDIVISGNYAYIASTDNSEELQILDVSDPSAIQNAGKITVVDLTALNSGNNSANAIALTVSGTYLYMARAAGDPFLIFDLSNPANPGNPIGRTATVTGSPTDVQIAGNYGYLTSDDNNAEFQVVDISVKTLPVRVGFFDLNLGNGGADAKSLILAGNYAIAGRVASAAPELYSINITNPLLPGISSTLELDADVRSISYDPSWVYAFLATNDNSNDLKIIDLSNPASLGSPPPFGQLDINNSPQQIVYEISLDRAFVASSDNTQELQVIKPQ</sequence>
<evidence type="ECO:0000256" key="1">
    <source>
        <dbReference type="SAM" id="Phobius"/>
    </source>
</evidence>
<gene>
    <name evidence="2" type="ORF">A3H61_01780</name>
</gene>
<dbReference type="Pfam" id="PF08309">
    <property type="entry name" value="LVIVD"/>
    <property type="match status" value="5"/>
</dbReference>
<keyword evidence="1" id="KW-0812">Transmembrane</keyword>
<dbReference type="InterPro" id="IPR012902">
    <property type="entry name" value="N_methyl_site"/>
</dbReference>
<keyword evidence="1" id="KW-0472">Membrane</keyword>
<comment type="caution">
    <text evidence="2">The sequence shown here is derived from an EMBL/GenBank/DDBJ whole genome shotgun (WGS) entry which is preliminary data.</text>
</comment>
<dbReference type="Proteomes" id="UP000178315">
    <property type="component" value="Unassembled WGS sequence"/>
</dbReference>
<dbReference type="NCBIfam" id="TIGR02532">
    <property type="entry name" value="IV_pilin_GFxxxE"/>
    <property type="match status" value="1"/>
</dbReference>
<proteinExistence type="predicted"/>
<dbReference type="AlphaFoldDB" id="A0A1G2A919"/>
<dbReference type="SUPFAM" id="SSF75011">
    <property type="entry name" value="3-carboxy-cis,cis-mucoante lactonizing enzyme"/>
    <property type="match status" value="1"/>
</dbReference>
<reference evidence="2 3" key="1">
    <citation type="journal article" date="2016" name="Nat. Commun.">
        <title>Thousands of microbial genomes shed light on interconnected biogeochemical processes in an aquifer system.</title>
        <authorList>
            <person name="Anantharaman K."/>
            <person name="Brown C.T."/>
            <person name="Hug L.A."/>
            <person name="Sharon I."/>
            <person name="Castelle C.J."/>
            <person name="Probst A.J."/>
            <person name="Thomas B.C."/>
            <person name="Singh A."/>
            <person name="Wilkins M.J."/>
            <person name="Karaoz U."/>
            <person name="Brodie E.L."/>
            <person name="Williams K.H."/>
            <person name="Hubbard S.S."/>
            <person name="Banfield J.F."/>
        </authorList>
    </citation>
    <scope>NUCLEOTIDE SEQUENCE [LARGE SCALE GENOMIC DNA]</scope>
</reference>
<organism evidence="2 3">
    <name type="scientific">Candidatus Jacksonbacteria bacterium RIFCSPLOWO2_02_FULL_44_20</name>
    <dbReference type="NCBI Taxonomy" id="1798460"/>
    <lineage>
        <taxon>Bacteria</taxon>
        <taxon>Candidatus Jacksoniibacteriota</taxon>
    </lineage>
</organism>
<dbReference type="InterPro" id="IPR013211">
    <property type="entry name" value="LVIVD"/>
</dbReference>
<name>A0A1G2A919_9BACT</name>
<evidence type="ECO:0000313" key="3">
    <source>
        <dbReference type="Proteomes" id="UP000178315"/>
    </source>
</evidence>
<protein>
    <recommendedName>
        <fullName evidence="4">LVIVD repeat protein</fullName>
    </recommendedName>
</protein>
<evidence type="ECO:0008006" key="4">
    <source>
        <dbReference type="Google" id="ProtNLM"/>
    </source>
</evidence>
<dbReference type="EMBL" id="MHJU01000029">
    <property type="protein sequence ID" value="OGY72550.1"/>
    <property type="molecule type" value="Genomic_DNA"/>
</dbReference>